<sequence length="459" mass="50504">MRRACRRAVKSWSLAEGASVTLRSPAAYHPPPLTPLSPPSGPRARGPSVCCPPPHHSLFISPLVSAISAPTRAMEATSPTQQPTAHGKRSGAARRKLRKERQAQLDAQFANLEIDPDKGPKLPPELVYYILDLASYIPPPALADQPRARQRRGFLRSASLVCRQWREEAQKLLWRDVTIHSDEGAQSFLLSPGQAHHTTELELQGKSALNGELAARVLLSCPHLVHLVMGNIDSLHPFTFYDLRLAGLQSLTLYSTIKYHKTPHPVPSSFRLPFFLLSLVVDIKWDRERCPSALVAALLESTITHAAICFNTRGGIENPPSSRPPTDPRPFPFLPQPNMLLRLSLIASVMRANGAILPFLKQCVKLELLELDSACSAVFAAVPSPLSVVLFLGVRLPTDDYQDQIDLLRHGYLSLSKARVIRVEGGGKSSGLARLKQECEARGITLDSGVKRTEVFMDL</sequence>
<dbReference type="InterPro" id="IPR001810">
    <property type="entry name" value="F-box_dom"/>
</dbReference>
<dbReference type="Pfam" id="PF12937">
    <property type="entry name" value="F-box-like"/>
    <property type="match status" value="1"/>
</dbReference>
<dbReference type="InParanoid" id="A0A1Y2D7P2"/>
<evidence type="ECO:0000313" key="3">
    <source>
        <dbReference type="EMBL" id="ORY55174.1"/>
    </source>
</evidence>
<accession>A0A1Y2D7P2</accession>
<feature type="compositionally biased region" description="Pro residues" evidence="1">
    <location>
        <begin position="28"/>
        <end position="41"/>
    </location>
</feature>
<comment type="caution">
    <text evidence="3">The sequence shown here is derived from an EMBL/GenBank/DDBJ whole genome shotgun (WGS) entry which is preliminary data.</text>
</comment>
<dbReference type="OrthoDB" id="2533572at2759"/>
<keyword evidence="4" id="KW-1185">Reference proteome</keyword>
<name>A0A1Y2D7P2_9BASI</name>
<dbReference type="Proteomes" id="UP000193467">
    <property type="component" value="Unassembled WGS sequence"/>
</dbReference>
<feature type="domain" description="F-box" evidence="2">
    <location>
        <begin position="121"/>
        <end position="179"/>
    </location>
</feature>
<dbReference type="EMBL" id="MCGR01000092">
    <property type="protein sequence ID" value="ORY55174.1"/>
    <property type="molecule type" value="Genomic_DNA"/>
</dbReference>
<reference evidence="3 4" key="1">
    <citation type="submission" date="2016-07" db="EMBL/GenBank/DDBJ databases">
        <title>Pervasive Adenine N6-methylation of Active Genes in Fungi.</title>
        <authorList>
            <consortium name="DOE Joint Genome Institute"/>
            <person name="Mondo S.J."/>
            <person name="Dannebaum R.O."/>
            <person name="Kuo R.C."/>
            <person name="Labutti K."/>
            <person name="Haridas S."/>
            <person name="Kuo A."/>
            <person name="Salamov A."/>
            <person name="Ahrendt S.R."/>
            <person name="Lipzen A."/>
            <person name="Sullivan W."/>
            <person name="Andreopoulos W.B."/>
            <person name="Clum A."/>
            <person name="Lindquist E."/>
            <person name="Daum C."/>
            <person name="Ramamoorthy G.K."/>
            <person name="Gryganskyi A."/>
            <person name="Culley D."/>
            <person name="Magnuson J.K."/>
            <person name="James T.Y."/>
            <person name="O'Malley M.A."/>
            <person name="Stajich J.E."/>
            <person name="Spatafora J.W."/>
            <person name="Visel A."/>
            <person name="Grigoriev I.V."/>
        </authorList>
    </citation>
    <scope>NUCLEOTIDE SEQUENCE [LARGE SCALE GENOMIC DNA]</scope>
    <source>
        <strain evidence="3 4">62-1032</strain>
    </source>
</reference>
<feature type="compositionally biased region" description="Basic residues" evidence="1">
    <location>
        <begin position="86"/>
        <end position="99"/>
    </location>
</feature>
<protein>
    <recommendedName>
        <fullName evidence="2">F-box domain-containing protein</fullName>
    </recommendedName>
</protein>
<evidence type="ECO:0000256" key="1">
    <source>
        <dbReference type="SAM" id="MobiDB-lite"/>
    </source>
</evidence>
<organism evidence="3 4">
    <name type="scientific">Leucosporidium creatinivorum</name>
    <dbReference type="NCBI Taxonomy" id="106004"/>
    <lineage>
        <taxon>Eukaryota</taxon>
        <taxon>Fungi</taxon>
        <taxon>Dikarya</taxon>
        <taxon>Basidiomycota</taxon>
        <taxon>Pucciniomycotina</taxon>
        <taxon>Microbotryomycetes</taxon>
        <taxon>Leucosporidiales</taxon>
        <taxon>Leucosporidium</taxon>
    </lineage>
</organism>
<feature type="region of interest" description="Disordered" evidence="1">
    <location>
        <begin position="71"/>
        <end position="102"/>
    </location>
</feature>
<gene>
    <name evidence="3" type="ORF">BCR35DRAFT_310165</name>
</gene>
<evidence type="ECO:0000313" key="4">
    <source>
        <dbReference type="Proteomes" id="UP000193467"/>
    </source>
</evidence>
<proteinExistence type="predicted"/>
<evidence type="ECO:0000259" key="2">
    <source>
        <dbReference type="Pfam" id="PF12937"/>
    </source>
</evidence>
<dbReference type="AlphaFoldDB" id="A0A1Y2D7P2"/>
<feature type="region of interest" description="Disordered" evidence="1">
    <location>
        <begin position="24"/>
        <end position="49"/>
    </location>
</feature>